<proteinExistence type="predicted"/>
<dbReference type="PROSITE" id="PS51257">
    <property type="entry name" value="PROKAR_LIPOPROTEIN"/>
    <property type="match status" value="1"/>
</dbReference>
<protein>
    <recommendedName>
        <fullName evidence="1">DUF7736 domain-containing protein</fullName>
    </recommendedName>
</protein>
<evidence type="ECO:0000313" key="2">
    <source>
        <dbReference type="EMBL" id="XCH40664.1"/>
    </source>
</evidence>
<dbReference type="Pfam" id="PF24875">
    <property type="entry name" value="DUF7736"/>
    <property type="match status" value="1"/>
</dbReference>
<organism evidence="2">
    <name type="scientific">Salmonella phage vB_SEnST11_KE23</name>
    <dbReference type="NCBI Taxonomy" id="3161174"/>
    <lineage>
        <taxon>Viruses</taxon>
        <taxon>Duplodnaviria</taxon>
        <taxon>Heunggongvirae</taxon>
        <taxon>Uroviricota</taxon>
        <taxon>Caudoviricetes</taxon>
        <taxon>Vequintavirinae</taxon>
        <taxon>Seunavirus</taxon>
    </lineage>
</organism>
<dbReference type="InterPro" id="IPR056638">
    <property type="entry name" value="DUF7736"/>
</dbReference>
<gene>
    <name evidence="2" type="ORF">YRYPWZST_CDS0263</name>
</gene>
<dbReference type="EMBL" id="PP856722">
    <property type="protein sequence ID" value="XCH40664.1"/>
    <property type="molecule type" value="Genomic_DNA"/>
</dbReference>
<evidence type="ECO:0000259" key="1">
    <source>
        <dbReference type="Pfam" id="PF24875"/>
    </source>
</evidence>
<name>A0AAU8GGM4_9CAUD</name>
<accession>A0AAU8GGM4</accession>
<reference evidence="2" key="1">
    <citation type="submission" date="2024-05" db="EMBL/GenBank/DDBJ databases">
        <authorList>
            <person name="Mugo M.M."/>
            <person name="Musyoki A.M."/>
            <person name="Makumi A.M."/>
            <person name="Mutai I."/>
            <person name="Drechsel O."/>
            <person name="Kering K.K."/>
            <person name="Muturi P."/>
            <person name="Mbae C.K."/>
            <person name="Kariuki S.M."/>
        </authorList>
    </citation>
    <scope>NUCLEOTIDE SEQUENCE</scope>
</reference>
<feature type="domain" description="DUF7736" evidence="1">
    <location>
        <begin position="7"/>
        <end position="65"/>
    </location>
</feature>
<sequence>MTRLTKEQAIIITAFTGFTACDFSIFHEDLERRLGRPVWTHEFANKEFASEVKNLYKDDFLKICFDGAEYE</sequence>